<dbReference type="Proteomes" id="UP001642540">
    <property type="component" value="Unassembled WGS sequence"/>
</dbReference>
<evidence type="ECO:0000256" key="4">
    <source>
        <dbReference type="ARBA" id="ARBA00024408"/>
    </source>
</evidence>
<comment type="caution">
    <text evidence="5">The sequence shown here is derived from an EMBL/GenBank/DDBJ whole genome shotgun (WGS) entry which is preliminary data.</text>
</comment>
<comment type="subcellular location">
    <subcellularLocation>
        <location evidence="1">Cytoplasm</location>
        <location evidence="1">Perinuclear region</location>
    </subcellularLocation>
</comment>
<protein>
    <recommendedName>
        <fullName evidence="4">Trafficking protein particle complex subunit 2-like protein</fullName>
    </recommendedName>
</protein>
<keyword evidence="6" id="KW-1185">Reference proteome</keyword>
<proteinExistence type="inferred from homology"/>
<evidence type="ECO:0000256" key="1">
    <source>
        <dbReference type="ARBA" id="ARBA00004556"/>
    </source>
</evidence>
<dbReference type="InterPro" id="IPR044760">
    <property type="entry name" value="TRAPPC2L"/>
</dbReference>
<name>A0ABP1QC69_9HEXA</name>
<dbReference type="EMBL" id="CAXLJM020000027">
    <property type="protein sequence ID" value="CAL8095529.1"/>
    <property type="molecule type" value="Genomic_DNA"/>
</dbReference>
<evidence type="ECO:0000313" key="6">
    <source>
        <dbReference type="Proteomes" id="UP001642540"/>
    </source>
</evidence>
<sequence>MAVCVCVIGKDNGPIYMRSRSRADELSQTVEHNLSQMAFRGVTANTELQYNFIVSSALDIIEERALVGSSASGYKGNPSLHPSASGGAVGSIDGQQLATRELYLGALTAREEYKVYGYMTNTKIKFVIVIEETSIPLRENDIRTMFRKLHSAFCDLMSNPFYLPGSSINSKRFDAVVTSIMSGQ</sequence>
<evidence type="ECO:0000256" key="2">
    <source>
        <dbReference type="ARBA" id="ARBA00006626"/>
    </source>
</evidence>
<keyword evidence="3" id="KW-0931">ER-Golgi transport</keyword>
<comment type="similarity">
    <text evidence="2">Belongs to the TRAPP small subunits family. Sedlin subfamily.</text>
</comment>
<evidence type="ECO:0000313" key="5">
    <source>
        <dbReference type="EMBL" id="CAL8095529.1"/>
    </source>
</evidence>
<accession>A0ABP1QC69</accession>
<dbReference type="CDD" id="cd14854">
    <property type="entry name" value="TRAPPC2L"/>
    <property type="match status" value="1"/>
</dbReference>
<organism evidence="5 6">
    <name type="scientific">Orchesella dallaii</name>
    <dbReference type="NCBI Taxonomy" id="48710"/>
    <lineage>
        <taxon>Eukaryota</taxon>
        <taxon>Metazoa</taxon>
        <taxon>Ecdysozoa</taxon>
        <taxon>Arthropoda</taxon>
        <taxon>Hexapoda</taxon>
        <taxon>Collembola</taxon>
        <taxon>Entomobryomorpha</taxon>
        <taxon>Entomobryoidea</taxon>
        <taxon>Orchesellidae</taxon>
        <taxon>Orchesellinae</taxon>
        <taxon>Orchesella</taxon>
    </lineage>
</organism>
<gene>
    <name evidence="5" type="ORF">ODALV1_LOCUS9112</name>
</gene>
<dbReference type="PANTHER" id="PTHR12403">
    <property type="entry name" value="TRAFFICKING PROTEIN PARTICLE COMPLEX SUBUNIT 2"/>
    <property type="match status" value="1"/>
</dbReference>
<reference evidence="5 6" key="1">
    <citation type="submission" date="2024-08" db="EMBL/GenBank/DDBJ databases">
        <authorList>
            <person name="Cucini C."/>
            <person name="Frati F."/>
        </authorList>
    </citation>
    <scope>NUCLEOTIDE SEQUENCE [LARGE SCALE GENOMIC DNA]</scope>
</reference>
<dbReference type="Gene3D" id="3.30.450.70">
    <property type="match status" value="1"/>
</dbReference>
<dbReference type="SUPFAM" id="SSF64356">
    <property type="entry name" value="SNARE-like"/>
    <property type="match status" value="1"/>
</dbReference>
<dbReference type="Pfam" id="PF04628">
    <property type="entry name" value="Sedlin_N"/>
    <property type="match status" value="1"/>
</dbReference>
<keyword evidence="3" id="KW-0813">Transport</keyword>
<dbReference type="InterPro" id="IPR006722">
    <property type="entry name" value="Sedlin"/>
</dbReference>
<dbReference type="InterPro" id="IPR011012">
    <property type="entry name" value="Longin-like_dom_sf"/>
</dbReference>
<evidence type="ECO:0000256" key="3">
    <source>
        <dbReference type="ARBA" id="ARBA00022892"/>
    </source>
</evidence>